<organism evidence="2 3">
    <name type="scientific">Cronobacter turicensis (strain DSM 18703 / CCUG 55852 / LMG 23827 / z3032)</name>
    <dbReference type="NCBI Taxonomy" id="693216"/>
    <lineage>
        <taxon>Bacteria</taxon>
        <taxon>Pseudomonadati</taxon>
        <taxon>Pseudomonadota</taxon>
        <taxon>Gammaproteobacteria</taxon>
        <taxon>Enterobacterales</taxon>
        <taxon>Enterobacteriaceae</taxon>
        <taxon>Cronobacter</taxon>
    </lineage>
</organism>
<reference evidence="2 3" key="1">
    <citation type="journal article" date="2010" name="J. Bacteriol.">
        <title>Complete Genome Sequence of Cronobacter turicensis LMG 23827, a foodborne pathogen causing deaths in neonates.</title>
        <authorList>
            <person name="Stephan R."/>
            <person name="Lehner A."/>
            <person name="Tischler P."/>
            <person name="Rattei T."/>
        </authorList>
    </citation>
    <scope>NUCLEOTIDE SEQUENCE [LARGE SCALE GENOMIC DNA]</scope>
    <source>
        <strain evidence="3">DSM 18703 / CCUG 55852 / LMG 23827 / z3032</strain>
        <plasmid evidence="2 3">pCTU3</plasmid>
    </source>
</reference>
<sequence length="148" mass="15709">MSMKKVVLMALALGLSLPAMASEKVIDMYKSENCGCCSLWGKAMEKDGFEVRTHVMNDQALSALKEKHAVPAGLRSCHTAVVGNLIIEGHVPAATIHKAMQSGSGIYGLATPGMPAGSPGMEMGARKEAYDVIAFSPEGSKKVFQRIE</sequence>
<proteinExistence type="predicted"/>
<name>C9Y5X1_CROTZ</name>
<protein>
    <recommendedName>
        <fullName evidence="4">CopG protein</fullName>
    </recommendedName>
</protein>
<dbReference type="Proteomes" id="UP000002069">
    <property type="component" value="Plasmid pCTU3"/>
</dbReference>
<reference evidence="3" key="2">
    <citation type="journal article" date="2011" name="J. Bacteriol.">
        <title>Complete genome sequence of Cronobacter turicensis LMG 23827, a food-borne pathogen causing deaths in neonates.</title>
        <authorList>
            <person name="Stephan R."/>
            <person name="Lehner A."/>
            <person name="Tischler P."/>
            <person name="Rattei T."/>
        </authorList>
    </citation>
    <scope>NUCLEOTIDE SEQUENCE [LARGE SCALE GENOMIC DNA]</scope>
    <source>
        <strain evidence="3">DSM 18703 / CCUG 55852 / LMG 23827 / z3032</strain>
    </source>
</reference>
<accession>C9Y5X1</accession>
<dbReference type="EMBL" id="FN543096">
    <property type="protein sequence ID" value="CBA34766.1"/>
    <property type="molecule type" value="Genomic_DNA"/>
</dbReference>
<dbReference type="HOGENOM" id="CLU_112034_0_0_6"/>
<gene>
    <name evidence="2" type="ordered locus">Ctu_3p00610</name>
</gene>
<dbReference type="Pfam" id="PF04214">
    <property type="entry name" value="DUF411"/>
    <property type="match status" value="1"/>
</dbReference>
<geneLocation type="plasmid" evidence="2 3">
    <name>pCTU3</name>
</geneLocation>
<feature type="signal peptide" evidence="1">
    <location>
        <begin position="1"/>
        <end position="21"/>
    </location>
</feature>
<evidence type="ECO:0000313" key="2">
    <source>
        <dbReference type="EMBL" id="CBA34766.1"/>
    </source>
</evidence>
<evidence type="ECO:0000313" key="3">
    <source>
        <dbReference type="Proteomes" id="UP000002069"/>
    </source>
</evidence>
<keyword evidence="3" id="KW-1185">Reference proteome</keyword>
<keyword evidence="2" id="KW-0614">Plasmid</keyword>
<evidence type="ECO:0008006" key="4">
    <source>
        <dbReference type="Google" id="ProtNLM"/>
    </source>
</evidence>
<dbReference type="InterPro" id="IPR007332">
    <property type="entry name" value="DUF411"/>
</dbReference>
<dbReference type="KEGG" id="ctu:Ctu_3p00610"/>
<evidence type="ECO:0000256" key="1">
    <source>
        <dbReference type="SAM" id="SignalP"/>
    </source>
</evidence>
<keyword evidence="1" id="KW-0732">Signal</keyword>
<dbReference type="AlphaFoldDB" id="C9Y5X1"/>
<feature type="chain" id="PRO_5003003740" description="CopG protein" evidence="1">
    <location>
        <begin position="22"/>
        <end position="148"/>
    </location>
</feature>
<dbReference type="PATRIC" id="fig|693216.3.peg.4162"/>